<feature type="transmembrane region" description="Helical" evidence="7">
    <location>
        <begin position="36"/>
        <end position="58"/>
    </location>
</feature>
<evidence type="ECO:0000313" key="9">
    <source>
        <dbReference type="EMBL" id="GAA3709750.1"/>
    </source>
</evidence>
<keyword evidence="2" id="KW-1003">Cell membrane</keyword>
<feature type="transmembrane region" description="Helical" evidence="7">
    <location>
        <begin position="64"/>
        <end position="84"/>
    </location>
</feature>
<evidence type="ECO:0000256" key="7">
    <source>
        <dbReference type="SAM" id="Phobius"/>
    </source>
</evidence>
<evidence type="ECO:0000256" key="4">
    <source>
        <dbReference type="ARBA" id="ARBA00022989"/>
    </source>
</evidence>
<sequence>MATRGTPEVPAEPYPGQRLGLPESGRGSLAGWRARVAALIVDWAASMAVAVGIFGTVVVTGSGWQAWMILATFFVETTLLVTVASGSFGQLICRIAVVRLDTEPVGFPRAALRQALICLALPPLIIGPDRRGLQDLVATTVVVNRR</sequence>
<comment type="caution">
    <text evidence="9">The sequence shown here is derived from an EMBL/GenBank/DDBJ whole genome shotgun (WGS) entry which is preliminary data.</text>
</comment>
<dbReference type="InterPro" id="IPR016795">
    <property type="entry name" value="UCP021697"/>
</dbReference>
<dbReference type="EMBL" id="BAAAYX010000013">
    <property type="protein sequence ID" value="GAA3709750.1"/>
    <property type="molecule type" value="Genomic_DNA"/>
</dbReference>
<keyword evidence="3 7" id="KW-0812">Transmembrane</keyword>
<name>A0ABP7DUQ1_9ACTN</name>
<evidence type="ECO:0000313" key="10">
    <source>
        <dbReference type="Proteomes" id="UP001500051"/>
    </source>
</evidence>
<organism evidence="9 10">
    <name type="scientific">Microlunatus aurantiacus</name>
    <dbReference type="NCBI Taxonomy" id="446786"/>
    <lineage>
        <taxon>Bacteria</taxon>
        <taxon>Bacillati</taxon>
        <taxon>Actinomycetota</taxon>
        <taxon>Actinomycetes</taxon>
        <taxon>Propionibacteriales</taxon>
        <taxon>Propionibacteriaceae</taxon>
        <taxon>Microlunatus</taxon>
    </lineage>
</organism>
<comment type="subcellular location">
    <subcellularLocation>
        <location evidence="1">Cell membrane</location>
        <topology evidence="1">Multi-pass membrane protein</topology>
    </subcellularLocation>
</comment>
<dbReference type="InterPro" id="IPR051791">
    <property type="entry name" value="Pra-immunoreactive"/>
</dbReference>
<keyword evidence="5 7" id="KW-0472">Membrane</keyword>
<dbReference type="Pfam" id="PF06271">
    <property type="entry name" value="RDD"/>
    <property type="match status" value="1"/>
</dbReference>
<dbReference type="PANTHER" id="PTHR36115">
    <property type="entry name" value="PROLINE-RICH ANTIGEN HOMOLOG-RELATED"/>
    <property type="match status" value="1"/>
</dbReference>
<evidence type="ECO:0000256" key="6">
    <source>
        <dbReference type="SAM" id="MobiDB-lite"/>
    </source>
</evidence>
<dbReference type="PIRSF" id="PIRSF021697">
    <property type="entry name" value="UCP021697"/>
    <property type="match status" value="1"/>
</dbReference>
<reference evidence="10" key="1">
    <citation type="journal article" date="2019" name="Int. J. Syst. Evol. Microbiol.">
        <title>The Global Catalogue of Microorganisms (GCM) 10K type strain sequencing project: providing services to taxonomists for standard genome sequencing and annotation.</title>
        <authorList>
            <consortium name="The Broad Institute Genomics Platform"/>
            <consortium name="The Broad Institute Genome Sequencing Center for Infectious Disease"/>
            <person name="Wu L."/>
            <person name="Ma J."/>
        </authorList>
    </citation>
    <scope>NUCLEOTIDE SEQUENCE [LARGE SCALE GENOMIC DNA]</scope>
    <source>
        <strain evidence="10">JCM 16548</strain>
    </source>
</reference>
<feature type="region of interest" description="Disordered" evidence="6">
    <location>
        <begin position="1"/>
        <end position="20"/>
    </location>
</feature>
<dbReference type="InterPro" id="IPR010432">
    <property type="entry name" value="RDD"/>
</dbReference>
<keyword evidence="4 7" id="KW-1133">Transmembrane helix</keyword>
<proteinExistence type="predicted"/>
<evidence type="ECO:0000256" key="1">
    <source>
        <dbReference type="ARBA" id="ARBA00004651"/>
    </source>
</evidence>
<protein>
    <submittedName>
        <fullName evidence="9">RDD family protein</fullName>
    </submittedName>
</protein>
<gene>
    <name evidence="9" type="ORF">GCM10022204_30080</name>
</gene>
<evidence type="ECO:0000256" key="2">
    <source>
        <dbReference type="ARBA" id="ARBA00022475"/>
    </source>
</evidence>
<dbReference type="Proteomes" id="UP001500051">
    <property type="component" value="Unassembled WGS sequence"/>
</dbReference>
<dbReference type="PANTHER" id="PTHR36115:SF6">
    <property type="entry name" value="PROLINE-RICH ANTIGEN HOMOLOG"/>
    <property type="match status" value="1"/>
</dbReference>
<evidence type="ECO:0000256" key="5">
    <source>
        <dbReference type="ARBA" id="ARBA00023136"/>
    </source>
</evidence>
<dbReference type="RefSeq" id="WP_344813205.1">
    <property type="nucleotide sequence ID" value="NZ_BAAAYX010000013.1"/>
</dbReference>
<evidence type="ECO:0000259" key="8">
    <source>
        <dbReference type="Pfam" id="PF06271"/>
    </source>
</evidence>
<accession>A0ABP7DUQ1</accession>
<evidence type="ECO:0000256" key="3">
    <source>
        <dbReference type="ARBA" id="ARBA00022692"/>
    </source>
</evidence>
<keyword evidence="10" id="KW-1185">Reference proteome</keyword>
<feature type="domain" description="RDD" evidence="8">
    <location>
        <begin position="29"/>
        <end position="126"/>
    </location>
</feature>